<sequence>MAVLGSLMSTHILTACGLFCLGTTTMGDTQGVGPVTGSMMSSPSSRFNSSSIPFRILNGILLCGRATGLTSSFIWSLTWMFFSLPNPVKRFGNSLTGFTVDFFSTLLSTWMRPKSVAVW</sequence>
<proteinExistence type="predicted"/>
<accession>A0A6B0UNE6</accession>
<organism evidence="2">
    <name type="scientific">Ixodes ricinus</name>
    <name type="common">Common tick</name>
    <name type="synonym">Acarus ricinus</name>
    <dbReference type="NCBI Taxonomy" id="34613"/>
    <lineage>
        <taxon>Eukaryota</taxon>
        <taxon>Metazoa</taxon>
        <taxon>Ecdysozoa</taxon>
        <taxon>Arthropoda</taxon>
        <taxon>Chelicerata</taxon>
        <taxon>Arachnida</taxon>
        <taxon>Acari</taxon>
        <taxon>Parasitiformes</taxon>
        <taxon>Ixodida</taxon>
        <taxon>Ixodoidea</taxon>
        <taxon>Ixodidae</taxon>
        <taxon>Ixodinae</taxon>
        <taxon>Ixodes</taxon>
    </lineage>
</organism>
<dbReference type="EMBL" id="GIFC01008948">
    <property type="protein sequence ID" value="MXU91031.1"/>
    <property type="molecule type" value="Transcribed_RNA"/>
</dbReference>
<feature type="chain" id="PRO_5025400600" evidence="1">
    <location>
        <begin position="28"/>
        <end position="119"/>
    </location>
</feature>
<evidence type="ECO:0000256" key="1">
    <source>
        <dbReference type="SAM" id="SignalP"/>
    </source>
</evidence>
<reference evidence="2" key="1">
    <citation type="submission" date="2019-12" db="EMBL/GenBank/DDBJ databases">
        <title>An insight into the sialome of adult female Ixodes ricinus ticks feeding for 6 days.</title>
        <authorList>
            <person name="Perner J."/>
            <person name="Ribeiro J.M.C."/>
        </authorList>
    </citation>
    <scope>NUCLEOTIDE SEQUENCE</scope>
    <source>
        <strain evidence="2">Semi-engorged</strain>
        <tissue evidence="2">Salivary glands</tissue>
    </source>
</reference>
<name>A0A6B0UNE6_IXORI</name>
<keyword evidence="1" id="KW-0732">Signal</keyword>
<dbReference type="AlphaFoldDB" id="A0A6B0UNE6"/>
<evidence type="ECO:0000313" key="2">
    <source>
        <dbReference type="EMBL" id="MXU91031.1"/>
    </source>
</evidence>
<protein>
    <submittedName>
        <fullName evidence="2">Putative secreted protein</fullName>
    </submittedName>
</protein>
<feature type="signal peptide" evidence="1">
    <location>
        <begin position="1"/>
        <end position="27"/>
    </location>
</feature>